<dbReference type="EMBL" id="CP001614">
    <property type="protein sequence ID" value="ACR11470.1"/>
    <property type="molecule type" value="Genomic_DNA"/>
</dbReference>
<keyword evidence="5" id="KW-0997">Cell inner membrane</keyword>
<name>C5BLN8_TERTT</name>
<dbReference type="KEGG" id="ttu:TERTU_0264"/>
<evidence type="ECO:0000256" key="7">
    <source>
        <dbReference type="ARBA" id="ARBA00022927"/>
    </source>
</evidence>
<comment type="subcellular location">
    <subcellularLocation>
        <location evidence="1">Cell inner membrane</location>
    </subcellularLocation>
</comment>
<gene>
    <name evidence="14" type="primary">gspC</name>
    <name evidence="14" type="ordered locus">TERTU_0264</name>
</gene>
<dbReference type="eggNOG" id="COG3031">
    <property type="taxonomic scope" value="Bacteria"/>
</dbReference>
<keyword evidence="7" id="KW-0653">Protein transport</keyword>
<dbReference type="GO" id="GO:0015627">
    <property type="term" value="C:type II protein secretion system complex"/>
    <property type="evidence" value="ECO:0007669"/>
    <property type="project" value="InterPro"/>
</dbReference>
<keyword evidence="6 11" id="KW-0812">Transmembrane</keyword>
<dbReference type="HOGENOM" id="CLU_068012_0_0_6"/>
<keyword evidence="4" id="KW-1003">Cell membrane</keyword>
<evidence type="ECO:0000256" key="1">
    <source>
        <dbReference type="ARBA" id="ARBA00004533"/>
    </source>
</evidence>
<feature type="transmembrane region" description="Helical" evidence="11">
    <location>
        <begin position="36"/>
        <end position="57"/>
    </location>
</feature>
<evidence type="ECO:0000256" key="2">
    <source>
        <dbReference type="ARBA" id="ARBA00007986"/>
    </source>
</evidence>
<feature type="region of interest" description="Disordered" evidence="10">
    <location>
        <begin position="202"/>
        <end position="236"/>
    </location>
</feature>
<evidence type="ECO:0000256" key="6">
    <source>
        <dbReference type="ARBA" id="ARBA00022692"/>
    </source>
</evidence>
<feature type="compositionally biased region" description="Polar residues" evidence="10">
    <location>
        <begin position="204"/>
        <end position="223"/>
    </location>
</feature>
<evidence type="ECO:0000256" key="10">
    <source>
        <dbReference type="SAM" id="MobiDB-lite"/>
    </source>
</evidence>
<dbReference type="STRING" id="377629.TERTU_0264"/>
<dbReference type="SUPFAM" id="SSF50156">
    <property type="entry name" value="PDZ domain-like"/>
    <property type="match status" value="1"/>
</dbReference>
<dbReference type="InterPro" id="IPR024961">
    <property type="entry name" value="T2SS_GspC_N"/>
</dbReference>
<evidence type="ECO:0000256" key="3">
    <source>
        <dbReference type="ARBA" id="ARBA00022448"/>
    </source>
</evidence>
<dbReference type="Gene3D" id="2.30.42.10">
    <property type="match status" value="1"/>
</dbReference>
<feature type="domain" description="PDZ" evidence="13">
    <location>
        <begin position="271"/>
        <end position="326"/>
    </location>
</feature>
<dbReference type="RefSeq" id="WP_015817582.1">
    <property type="nucleotide sequence ID" value="NC_012997.1"/>
</dbReference>
<dbReference type="OrthoDB" id="1491375at2"/>
<comment type="similarity">
    <text evidence="2">Belongs to the GSP C family.</text>
</comment>
<dbReference type="AlphaFoldDB" id="C5BLN8"/>
<evidence type="ECO:0000256" key="9">
    <source>
        <dbReference type="ARBA" id="ARBA00023136"/>
    </source>
</evidence>
<keyword evidence="8 11" id="KW-1133">Transmembrane helix</keyword>
<evidence type="ECO:0000259" key="13">
    <source>
        <dbReference type="Pfam" id="PF13180"/>
    </source>
</evidence>
<evidence type="ECO:0000256" key="4">
    <source>
        <dbReference type="ARBA" id="ARBA00022475"/>
    </source>
</evidence>
<dbReference type="Pfam" id="PF13180">
    <property type="entry name" value="PDZ_2"/>
    <property type="match status" value="1"/>
</dbReference>
<organism evidence="14 15">
    <name type="scientific">Teredinibacter turnerae (strain ATCC 39867 / T7901)</name>
    <dbReference type="NCBI Taxonomy" id="377629"/>
    <lineage>
        <taxon>Bacteria</taxon>
        <taxon>Pseudomonadati</taxon>
        <taxon>Pseudomonadota</taxon>
        <taxon>Gammaproteobacteria</taxon>
        <taxon>Cellvibrionales</taxon>
        <taxon>Cellvibrionaceae</taxon>
        <taxon>Teredinibacter</taxon>
    </lineage>
</organism>
<evidence type="ECO:0000256" key="5">
    <source>
        <dbReference type="ARBA" id="ARBA00022519"/>
    </source>
</evidence>
<accession>C5BLN8</accession>
<dbReference type="Gene3D" id="2.30.30.830">
    <property type="match status" value="1"/>
</dbReference>
<dbReference type="GO" id="GO:0005886">
    <property type="term" value="C:plasma membrane"/>
    <property type="evidence" value="ECO:0007669"/>
    <property type="project" value="UniProtKB-SubCell"/>
</dbReference>
<evidence type="ECO:0000313" key="14">
    <source>
        <dbReference type="EMBL" id="ACR11470.1"/>
    </source>
</evidence>
<dbReference type="Proteomes" id="UP000009080">
    <property type="component" value="Chromosome"/>
</dbReference>
<dbReference type="GO" id="GO:0015628">
    <property type="term" value="P:protein secretion by the type II secretion system"/>
    <property type="evidence" value="ECO:0007669"/>
    <property type="project" value="InterPro"/>
</dbReference>
<keyword evidence="15" id="KW-1185">Reference proteome</keyword>
<keyword evidence="9 11" id="KW-0472">Membrane</keyword>
<evidence type="ECO:0000313" key="15">
    <source>
        <dbReference type="Proteomes" id="UP000009080"/>
    </source>
</evidence>
<keyword evidence="3" id="KW-0813">Transport</keyword>
<dbReference type="InterPro" id="IPR001478">
    <property type="entry name" value="PDZ"/>
</dbReference>
<dbReference type="Pfam" id="PF11356">
    <property type="entry name" value="T2SSC"/>
    <property type="match status" value="1"/>
</dbReference>
<dbReference type="NCBIfam" id="TIGR01713">
    <property type="entry name" value="typeII_sec_gspC"/>
    <property type="match status" value="1"/>
</dbReference>
<protein>
    <submittedName>
        <fullName evidence="14">General secretion pathway protein C</fullName>
    </submittedName>
</protein>
<sequence>MATSFADNPVLFKANRFGSATYGYLRSLPLDFWRNAVFYLSILWIVHSLAGFFWLVFPVPAEPQPSKLAAPIKVESSAVAAGVDVDVAALQEMKIFGDAANAPVDVAPESEPVVASDGIEDNASTTSLNLKLHGVIASSNQEEARAIIDNGSEQGLFRIGEEIPKNAGVKLAKVMEERVILDNKGKYESLWLYSEEDFKKSQGNRKNNYRVPTSPAQSGSPVTQRPEPVRKSISPQQIPKSISDVVRFSVHREDGRMVGYKIRPGRDRELFEQVGLQAGDIVTNVNGRTMNDPRQLREVYQELKTATEANLGVRRGDEELQITIRVDNGG</sequence>
<evidence type="ECO:0000256" key="11">
    <source>
        <dbReference type="SAM" id="Phobius"/>
    </source>
</evidence>
<evidence type="ECO:0000259" key="12">
    <source>
        <dbReference type="Pfam" id="PF11356"/>
    </source>
</evidence>
<proteinExistence type="inferred from homology"/>
<feature type="domain" description="Type II secretion system protein GspC N-terminal" evidence="12">
    <location>
        <begin position="41"/>
        <end position="191"/>
    </location>
</feature>
<reference evidence="14 15" key="1">
    <citation type="journal article" date="2009" name="PLoS ONE">
        <title>The complete genome of Teredinibacter turnerae T7901: an intracellular endosymbiont of marine wood-boring bivalves (shipworms).</title>
        <authorList>
            <person name="Yang J.C."/>
            <person name="Madupu R."/>
            <person name="Durkin A.S."/>
            <person name="Ekborg N.A."/>
            <person name="Pedamallu C.S."/>
            <person name="Hostetler J.B."/>
            <person name="Radune D."/>
            <person name="Toms B.S."/>
            <person name="Henrissat B."/>
            <person name="Coutinho P.M."/>
            <person name="Schwarz S."/>
            <person name="Field L."/>
            <person name="Trindade-Silva A.E."/>
            <person name="Soares C.A.G."/>
            <person name="Elshahawi S."/>
            <person name="Hanora A."/>
            <person name="Schmidt E.W."/>
            <person name="Haygood M.G."/>
            <person name="Posfai J."/>
            <person name="Benner J."/>
            <person name="Madinger C."/>
            <person name="Nove J."/>
            <person name="Anton B."/>
            <person name="Chaudhary K."/>
            <person name="Foster J."/>
            <person name="Holman A."/>
            <person name="Kumar S."/>
            <person name="Lessard P.A."/>
            <person name="Luyten Y.A."/>
            <person name="Slatko B."/>
            <person name="Wood N."/>
            <person name="Wu B."/>
            <person name="Teplitski M."/>
            <person name="Mougous J.D."/>
            <person name="Ward N."/>
            <person name="Eisen J.A."/>
            <person name="Badger J.H."/>
            <person name="Distel D.L."/>
        </authorList>
    </citation>
    <scope>NUCLEOTIDE SEQUENCE [LARGE SCALE GENOMIC DNA]</scope>
    <source>
        <strain evidence="15">ATCC 39867 / T7901</strain>
    </source>
</reference>
<evidence type="ECO:0000256" key="8">
    <source>
        <dbReference type="ARBA" id="ARBA00022989"/>
    </source>
</evidence>
<dbReference type="InterPro" id="IPR001639">
    <property type="entry name" value="T2SS_protein-GspC"/>
</dbReference>
<dbReference type="InterPro" id="IPR036034">
    <property type="entry name" value="PDZ_sf"/>
</dbReference>